<feature type="transmembrane region" description="Helical" evidence="6">
    <location>
        <begin position="48"/>
        <end position="75"/>
    </location>
</feature>
<feature type="transmembrane region" description="Helical" evidence="6">
    <location>
        <begin position="164"/>
        <end position="189"/>
    </location>
</feature>
<comment type="caution">
    <text evidence="7">The sequence shown here is derived from an EMBL/GenBank/DDBJ whole genome shotgun (WGS) entry which is preliminary data.</text>
</comment>
<dbReference type="EMBL" id="BSNU01000003">
    <property type="protein sequence ID" value="GLQ62978.1"/>
    <property type="molecule type" value="Genomic_DNA"/>
</dbReference>
<evidence type="ECO:0000256" key="5">
    <source>
        <dbReference type="ARBA" id="ARBA00023136"/>
    </source>
</evidence>
<comment type="subcellular location">
    <subcellularLocation>
        <location evidence="1">Cell membrane</location>
        <topology evidence="1">Multi-pass membrane protein</topology>
    </subcellularLocation>
</comment>
<evidence type="ECO:0000256" key="6">
    <source>
        <dbReference type="SAM" id="Phobius"/>
    </source>
</evidence>
<dbReference type="Proteomes" id="UP001156614">
    <property type="component" value="Unassembled WGS sequence"/>
</dbReference>
<gene>
    <name evidence="7" type="ORF">GCM10007867_18230</name>
</gene>
<keyword evidence="2" id="KW-1003">Cell membrane</keyword>
<evidence type="ECO:0000256" key="1">
    <source>
        <dbReference type="ARBA" id="ARBA00004651"/>
    </source>
</evidence>
<keyword evidence="4 6" id="KW-1133">Transmembrane helix</keyword>
<evidence type="ECO:0000256" key="3">
    <source>
        <dbReference type="ARBA" id="ARBA00022692"/>
    </source>
</evidence>
<dbReference type="PANTHER" id="PTHR30086:SF20">
    <property type="entry name" value="ARGININE EXPORTER PROTEIN ARGO-RELATED"/>
    <property type="match status" value="1"/>
</dbReference>
<dbReference type="GO" id="GO:0005886">
    <property type="term" value="C:plasma membrane"/>
    <property type="evidence" value="ECO:0007669"/>
    <property type="project" value="UniProtKB-SubCell"/>
</dbReference>
<organism evidence="7 8">
    <name type="scientific">Gluconobacter cerinus</name>
    <dbReference type="NCBI Taxonomy" id="38307"/>
    <lineage>
        <taxon>Bacteria</taxon>
        <taxon>Pseudomonadati</taxon>
        <taxon>Pseudomonadota</taxon>
        <taxon>Alphaproteobacteria</taxon>
        <taxon>Acetobacterales</taxon>
        <taxon>Acetobacteraceae</taxon>
        <taxon>Gluconobacter</taxon>
    </lineage>
</organism>
<name>A0AAV5NF53_9PROT</name>
<keyword evidence="3 6" id="KW-0812">Transmembrane</keyword>
<dbReference type="PANTHER" id="PTHR30086">
    <property type="entry name" value="ARGININE EXPORTER PROTEIN ARGO"/>
    <property type="match status" value="1"/>
</dbReference>
<feature type="transmembrane region" description="Helical" evidence="6">
    <location>
        <begin position="82"/>
        <end position="100"/>
    </location>
</feature>
<reference evidence="8" key="1">
    <citation type="journal article" date="2019" name="Int. J. Syst. Evol. Microbiol.">
        <title>The Global Catalogue of Microorganisms (GCM) 10K type strain sequencing project: providing services to taxonomists for standard genome sequencing and annotation.</title>
        <authorList>
            <consortium name="The Broad Institute Genomics Platform"/>
            <consortium name="The Broad Institute Genome Sequencing Center for Infectious Disease"/>
            <person name="Wu L."/>
            <person name="Ma J."/>
        </authorList>
    </citation>
    <scope>NUCLEOTIDE SEQUENCE [LARGE SCALE GENOMIC DNA]</scope>
    <source>
        <strain evidence="8">NBRC 3267</strain>
    </source>
</reference>
<accession>A0AAV5NF53</accession>
<sequence length="222" mass="23948">MYMVQAMHPYLLPLLAFALTAALFTITPGLDTAMTLRTATTSGWKAGLAAVMGICLGLGVWGLGAAFGLTALLAASETAFTAVKWAGALYLGWIGIKLLLHPRSSLSKEEAEASVEQPTNRPEAGLAFRRGLLSNLLNPKVGVFYMTFMPQFIPPHVNVREFSLLLTAIQALLSFAWLGLLVALTIPLGRFLSSPTVVRRMDRLTGSVFLLFSLKLALARRA</sequence>
<keyword evidence="5 6" id="KW-0472">Membrane</keyword>
<evidence type="ECO:0000313" key="8">
    <source>
        <dbReference type="Proteomes" id="UP001156614"/>
    </source>
</evidence>
<proteinExistence type="predicted"/>
<dbReference type="PIRSF" id="PIRSF006324">
    <property type="entry name" value="LeuE"/>
    <property type="match status" value="1"/>
</dbReference>
<dbReference type="Pfam" id="PF01810">
    <property type="entry name" value="LysE"/>
    <property type="match status" value="1"/>
</dbReference>
<keyword evidence="8" id="KW-1185">Reference proteome</keyword>
<dbReference type="AlphaFoldDB" id="A0AAV5NF53"/>
<dbReference type="GO" id="GO:0015171">
    <property type="term" value="F:amino acid transmembrane transporter activity"/>
    <property type="evidence" value="ECO:0007669"/>
    <property type="project" value="TreeGrafter"/>
</dbReference>
<dbReference type="InterPro" id="IPR001123">
    <property type="entry name" value="LeuE-type"/>
</dbReference>
<evidence type="ECO:0000313" key="7">
    <source>
        <dbReference type="EMBL" id="GLQ62978.1"/>
    </source>
</evidence>
<evidence type="ECO:0000256" key="2">
    <source>
        <dbReference type="ARBA" id="ARBA00022475"/>
    </source>
</evidence>
<protein>
    <submittedName>
        <fullName evidence="7">Lysine transporter LysE</fullName>
    </submittedName>
</protein>
<evidence type="ECO:0000256" key="4">
    <source>
        <dbReference type="ARBA" id="ARBA00022989"/>
    </source>
</evidence>